<keyword evidence="3" id="KW-1185">Reference proteome</keyword>
<evidence type="ECO:0000313" key="2">
    <source>
        <dbReference type="EMBL" id="EGG01275.1"/>
    </source>
</evidence>
<dbReference type="Proteomes" id="UP000001072">
    <property type="component" value="Unassembled WGS sequence"/>
</dbReference>
<evidence type="ECO:0000313" key="3">
    <source>
        <dbReference type="Proteomes" id="UP000001072"/>
    </source>
</evidence>
<proteinExistence type="predicted"/>
<dbReference type="EMBL" id="GL883139">
    <property type="protein sequence ID" value="EGG01275.1"/>
    <property type="molecule type" value="Genomic_DNA"/>
</dbReference>
<protein>
    <submittedName>
        <fullName evidence="2">Uncharacterized protein</fullName>
    </submittedName>
</protein>
<evidence type="ECO:0000256" key="1">
    <source>
        <dbReference type="SAM" id="MobiDB-lite"/>
    </source>
</evidence>
<dbReference type="InParanoid" id="F4S1Z0"/>
<accession>F4S1Z0</accession>
<name>F4S1Z0_MELLP</name>
<dbReference type="VEuPathDB" id="FungiDB:MELLADRAFT_73009"/>
<dbReference type="HOGENOM" id="CLU_3014668_0_0_1"/>
<dbReference type="GeneID" id="18932257"/>
<dbReference type="RefSeq" id="XP_007415376.1">
    <property type="nucleotide sequence ID" value="XM_007415314.1"/>
</dbReference>
<sequence>MPVMPEDQVAASNPIISPLRKNRGVAVSGQTTFSPQSKKLTVANSVPDSVGKPLFS</sequence>
<organism evidence="3">
    <name type="scientific">Melampsora larici-populina (strain 98AG31 / pathotype 3-4-7)</name>
    <name type="common">Poplar leaf rust fungus</name>
    <dbReference type="NCBI Taxonomy" id="747676"/>
    <lineage>
        <taxon>Eukaryota</taxon>
        <taxon>Fungi</taxon>
        <taxon>Dikarya</taxon>
        <taxon>Basidiomycota</taxon>
        <taxon>Pucciniomycotina</taxon>
        <taxon>Pucciniomycetes</taxon>
        <taxon>Pucciniales</taxon>
        <taxon>Melampsoraceae</taxon>
        <taxon>Melampsora</taxon>
    </lineage>
</organism>
<gene>
    <name evidence="2" type="ORF">MELLADRAFT_73009</name>
</gene>
<dbReference type="KEGG" id="mlr:MELLADRAFT_73009"/>
<dbReference type="AlphaFoldDB" id="F4S1Z0"/>
<feature type="region of interest" description="Disordered" evidence="1">
    <location>
        <begin position="27"/>
        <end position="56"/>
    </location>
</feature>
<feature type="compositionally biased region" description="Polar residues" evidence="1">
    <location>
        <begin position="28"/>
        <end position="47"/>
    </location>
</feature>
<reference evidence="3" key="1">
    <citation type="journal article" date="2011" name="Proc. Natl. Acad. Sci. U.S.A.">
        <title>Obligate biotrophy features unraveled by the genomic analysis of rust fungi.</title>
        <authorList>
            <person name="Duplessis S."/>
            <person name="Cuomo C.A."/>
            <person name="Lin Y.-C."/>
            <person name="Aerts A."/>
            <person name="Tisserant E."/>
            <person name="Veneault-Fourrey C."/>
            <person name="Joly D.L."/>
            <person name="Hacquard S."/>
            <person name="Amselem J."/>
            <person name="Cantarel B.L."/>
            <person name="Chiu R."/>
            <person name="Coutinho P.M."/>
            <person name="Feau N."/>
            <person name="Field M."/>
            <person name="Frey P."/>
            <person name="Gelhaye E."/>
            <person name="Goldberg J."/>
            <person name="Grabherr M.G."/>
            <person name="Kodira C.D."/>
            <person name="Kohler A."/>
            <person name="Kuees U."/>
            <person name="Lindquist E.A."/>
            <person name="Lucas S.M."/>
            <person name="Mago R."/>
            <person name="Mauceli E."/>
            <person name="Morin E."/>
            <person name="Murat C."/>
            <person name="Pangilinan J.L."/>
            <person name="Park R."/>
            <person name="Pearson M."/>
            <person name="Quesneville H."/>
            <person name="Rouhier N."/>
            <person name="Sakthikumar S."/>
            <person name="Salamov A.A."/>
            <person name="Schmutz J."/>
            <person name="Selles B."/>
            <person name="Shapiro H."/>
            <person name="Tanguay P."/>
            <person name="Tuskan G.A."/>
            <person name="Henrissat B."/>
            <person name="Van de Peer Y."/>
            <person name="Rouze P."/>
            <person name="Ellis J.G."/>
            <person name="Dodds P.N."/>
            <person name="Schein J.E."/>
            <person name="Zhong S."/>
            <person name="Hamelin R.C."/>
            <person name="Grigoriev I.V."/>
            <person name="Szabo L.J."/>
            <person name="Martin F."/>
        </authorList>
    </citation>
    <scope>NUCLEOTIDE SEQUENCE [LARGE SCALE GENOMIC DNA]</scope>
    <source>
        <strain evidence="3">98AG31 / pathotype 3-4-7</strain>
    </source>
</reference>